<name>A0A0M9G4R6_LEPPY</name>
<proteinExistence type="predicted"/>
<dbReference type="EMBL" id="LGTL01000005">
    <property type="protein sequence ID" value="KPA82099.1"/>
    <property type="molecule type" value="Genomic_DNA"/>
</dbReference>
<feature type="region of interest" description="Disordered" evidence="1">
    <location>
        <begin position="183"/>
        <end position="207"/>
    </location>
</feature>
<accession>A0A0M9G4R6</accession>
<sequence>MSQSAAHRTPYDWNAGVRVRVQRACQAPFYSVFREENTRQVDNVYEGHLGAASATSPPTIQEDDRRLLYFPYHNKASAQRTMQAADDVAPETVTLVGATGMMGKFVAEQYLRRGICVTVLARDIEKAKALFLPIADGGRERNRAASMGYVQLLGSAEQPVLTAAVDYTDAQREDRRVLRYEFRTSHTTPNAETGGNNTSAAPTTGATSREGRRVTLELIEGDVASASDLEFSMRHASVVFYLAAALEEAAGPSLWADGRPSSPSLSWLSPSSWFGSSSRFGGFLRAFDACRRVDAHFVALTPLWVHGSRLSPFYWYRRLVSHPRGYCKAVWLQEQTLLSQWGHPSPRCYFGIDEVDERQFGGDWDYWRRIWFSTELPDDFPLLSRSPVRFSLFRLSDIVFPSFNERVVAAKNNRVDDGMHVNSVGQGDLDARLLSNVLVKSIALCKSVVQSRIDVGGRLRDGVDMHDAGAMFDLFEQFRNE</sequence>
<dbReference type="AlphaFoldDB" id="A0A0M9G4R6"/>
<dbReference type="Gene3D" id="3.40.50.720">
    <property type="entry name" value="NAD(P)-binding Rossmann-like Domain"/>
    <property type="match status" value="1"/>
</dbReference>
<evidence type="ECO:0000313" key="2">
    <source>
        <dbReference type="EMBL" id="KPA82099.1"/>
    </source>
</evidence>
<organism evidence="2 3">
    <name type="scientific">Leptomonas pyrrhocoris</name>
    <name type="common">Firebug parasite</name>
    <dbReference type="NCBI Taxonomy" id="157538"/>
    <lineage>
        <taxon>Eukaryota</taxon>
        <taxon>Discoba</taxon>
        <taxon>Euglenozoa</taxon>
        <taxon>Kinetoplastea</taxon>
        <taxon>Metakinetoplastina</taxon>
        <taxon>Trypanosomatida</taxon>
        <taxon>Trypanosomatidae</taxon>
        <taxon>Leishmaniinae</taxon>
        <taxon>Leptomonas</taxon>
    </lineage>
</organism>
<dbReference type="OrthoDB" id="270967at2759"/>
<dbReference type="RefSeq" id="XP_015660538.1">
    <property type="nucleotide sequence ID" value="XM_015800531.1"/>
</dbReference>
<protein>
    <submittedName>
        <fullName evidence="2">Uncharacterized protein</fullName>
    </submittedName>
</protein>
<dbReference type="InterPro" id="IPR036291">
    <property type="entry name" value="NAD(P)-bd_dom_sf"/>
</dbReference>
<gene>
    <name evidence="2" type="ORF">ABB37_03247</name>
</gene>
<evidence type="ECO:0000256" key="1">
    <source>
        <dbReference type="SAM" id="MobiDB-lite"/>
    </source>
</evidence>
<dbReference type="OMA" id="CRRVDAH"/>
<dbReference type="VEuPathDB" id="TriTrypDB:LpyrH10_05_1070"/>
<keyword evidence="3" id="KW-1185">Reference proteome</keyword>
<reference evidence="2 3" key="1">
    <citation type="submission" date="2015-07" db="EMBL/GenBank/DDBJ databases">
        <title>High-quality genome of monoxenous trypanosomatid Leptomonas pyrrhocoris.</title>
        <authorList>
            <person name="Flegontov P."/>
            <person name="Butenko A."/>
            <person name="Firsov S."/>
            <person name="Vlcek C."/>
            <person name="Logacheva M.D."/>
            <person name="Field M."/>
            <person name="Filatov D."/>
            <person name="Flegontova O."/>
            <person name="Gerasimov E."/>
            <person name="Jackson A.P."/>
            <person name="Kelly S."/>
            <person name="Opperdoes F."/>
            <person name="O'Reilly A."/>
            <person name="Votypka J."/>
            <person name="Yurchenko V."/>
            <person name="Lukes J."/>
        </authorList>
    </citation>
    <scope>NUCLEOTIDE SEQUENCE [LARGE SCALE GENOMIC DNA]</scope>
    <source>
        <strain evidence="2">H10</strain>
    </source>
</reference>
<dbReference type="Proteomes" id="UP000037923">
    <property type="component" value="Unassembled WGS sequence"/>
</dbReference>
<comment type="caution">
    <text evidence="2">The sequence shown here is derived from an EMBL/GenBank/DDBJ whole genome shotgun (WGS) entry which is preliminary data.</text>
</comment>
<evidence type="ECO:0000313" key="3">
    <source>
        <dbReference type="Proteomes" id="UP000037923"/>
    </source>
</evidence>
<feature type="compositionally biased region" description="Polar residues" evidence="1">
    <location>
        <begin position="185"/>
        <end position="207"/>
    </location>
</feature>
<dbReference type="GeneID" id="26903538"/>
<dbReference type="SUPFAM" id="SSF51735">
    <property type="entry name" value="NAD(P)-binding Rossmann-fold domains"/>
    <property type="match status" value="2"/>
</dbReference>